<dbReference type="GO" id="GO:0006355">
    <property type="term" value="P:regulation of DNA-templated transcription"/>
    <property type="evidence" value="ECO:0007669"/>
    <property type="project" value="UniProtKB-ARBA"/>
</dbReference>
<dbReference type="GO" id="GO:0003677">
    <property type="term" value="F:DNA binding"/>
    <property type="evidence" value="ECO:0007669"/>
    <property type="project" value="UniProtKB-KW"/>
</dbReference>
<dbReference type="InterPro" id="IPR036388">
    <property type="entry name" value="WH-like_DNA-bd_sf"/>
</dbReference>
<gene>
    <name evidence="11" type="ORF">EC973_003644</name>
</gene>
<dbReference type="SUPFAM" id="SSF46689">
    <property type="entry name" value="Homeodomain-like"/>
    <property type="match status" value="2"/>
</dbReference>
<comment type="caution">
    <text evidence="11">The sequence shown here is derived from an EMBL/GenBank/DDBJ whole genome shotgun (WGS) entry which is preliminary data.</text>
</comment>
<keyword evidence="2" id="KW-0238">DNA-binding</keyword>
<dbReference type="Gene3D" id="1.10.10.60">
    <property type="entry name" value="Homeodomain-like"/>
    <property type="match status" value="1"/>
</dbReference>
<evidence type="ECO:0000259" key="7">
    <source>
        <dbReference type="PROSITE" id="PS50934"/>
    </source>
</evidence>
<dbReference type="PROSITE" id="PS51294">
    <property type="entry name" value="HTH_MYB"/>
    <property type="match status" value="1"/>
</dbReference>
<proteinExistence type="predicted"/>
<feature type="compositionally biased region" description="Basic and acidic residues" evidence="5">
    <location>
        <begin position="646"/>
        <end position="660"/>
    </location>
</feature>
<feature type="compositionally biased region" description="Polar residues" evidence="5">
    <location>
        <begin position="290"/>
        <end position="326"/>
    </location>
</feature>
<dbReference type="Pfam" id="PF00249">
    <property type="entry name" value="Myb_DNA-binding"/>
    <property type="match status" value="1"/>
</dbReference>
<dbReference type="PROSITE" id="PS50090">
    <property type="entry name" value="MYB_LIKE"/>
    <property type="match status" value="1"/>
</dbReference>
<sequence>MAISPQPNIDFNYYEQPSTISHFDAILGRLRSDLEAEGTDATFTAPELAHFTARFQQFQQNVLGYMASQTARLNKQEIPPRIPANLFEVDGLSPSSPLYTILLAAYSFQSDRDISDWQFDFPEEKDIYIELVRFVFRRLVEAGLYRPPCVAFHEDIESKEKEELVLMIKTLAGEITEDSTQATHIVYSDRSSQDDQRGQVMTVIKRKDRKALVHYQRLPSSYDVWMDESECKSYPEKEAVGLQQRPWHVKASWIRDSYSHNEWTNPDDYDCLEEQQRKNKKRSVEDSLLENASPSKKTKMPSTEDQPAGETNATSVQVDTLENTNDPMDKQRREEATKKFLPLQKHDIVIPSYCAWFDITTINEIERQSVPEFFNNKNKSKTPTVYKDYRDFMINTYRTNPLEYLTITACRRNLIGDVCAIIRVHAFLEQWGLINYQVDGQTKASNAPPPLESQFKVVLDSSIESSHSKPDDNNVRMHNVDAKDNDKRKTIESPPDSVKEELELQLCSACNDTCTDTRYSSNRSNNVYLCNQCYFAGKFPEDHTKSDFVLCGEDTWTEEEDALLSQGLEMYKDDWNKIVDHIGSRTHEECILHFLSLPTRDPSVDKEISKLGLLQSKSSENPIMSAVAFLAATVRPKVAATAASIDARDIPQKDEDKEQQQEEGEEEESNFQKLAYQFINAKLKQFETRLEQYNKIETIVDEERQILQREQYQLSLDRLAFKKSVTQVQNEVAKRSGTATAIANSITPAQIQQQMAGGAMFMVPQQQQVLQQQMQMQQQQYQLQLQMQMQAQQQGQVQPTMQGHNYNMLPL</sequence>
<dbReference type="InterPro" id="IPR032450">
    <property type="entry name" value="SMARCC_N"/>
</dbReference>
<evidence type="ECO:0000313" key="12">
    <source>
        <dbReference type="Proteomes" id="UP000605846"/>
    </source>
</evidence>
<keyword evidence="12" id="KW-1185">Reference proteome</keyword>
<dbReference type="PROSITE" id="PS51293">
    <property type="entry name" value="SANT"/>
    <property type="match status" value="1"/>
</dbReference>
<evidence type="ECO:0000256" key="4">
    <source>
        <dbReference type="ARBA" id="ARBA00023242"/>
    </source>
</evidence>
<keyword evidence="4" id="KW-0539">Nucleus</keyword>
<keyword evidence="3" id="KW-0804">Transcription</keyword>
<feature type="domain" description="Chromo" evidence="10">
    <location>
        <begin position="1"/>
        <end position="286"/>
    </location>
</feature>
<evidence type="ECO:0000256" key="2">
    <source>
        <dbReference type="ARBA" id="ARBA00023125"/>
    </source>
</evidence>
<evidence type="ECO:0000259" key="6">
    <source>
        <dbReference type="PROSITE" id="PS50090"/>
    </source>
</evidence>
<dbReference type="FunFam" id="1.10.10.60:FF:000014">
    <property type="entry name" value="SWI/SNF complex subunit SMARCC2 isoform C"/>
    <property type="match status" value="1"/>
</dbReference>
<dbReference type="InterPro" id="IPR017930">
    <property type="entry name" value="Myb_dom"/>
</dbReference>
<dbReference type="CDD" id="cd00167">
    <property type="entry name" value="SANT"/>
    <property type="match status" value="1"/>
</dbReference>
<dbReference type="PANTHER" id="PTHR12802">
    <property type="entry name" value="SWI/SNF COMPLEX-RELATED"/>
    <property type="match status" value="1"/>
</dbReference>
<accession>A0A8H7BR34</accession>
<dbReference type="PANTHER" id="PTHR12802:SF41">
    <property type="entry name" value="BRAHMA ASSOCIATED PROTEIN 155 KDA"/>
    <property type="match status" value="1"/>
</dbReference>
<reference evidence="11" key="1">
    <citation type="submission" date="2020-01" db="EMBL/GenBank/DDBJ databases">
        <title>Genome Sequencing of Three Apophysomyces-Like Fungal Strains Confirms a Novel Fungal Genus in the Mucoromycota with divergent Burkholderia-like Endosymbiotic Bacteria.</title>
        <authorList>
            <person name="Stajich J.E."/>
            <person name="Macias A.M."/>
            <person name="Carter-House D."/>
            <person name="Lovett B."/>
            <person name="Kasson L.R."/>
            <person name="Berry K."/>
            <person name="Grigoriev I."/>
            <person name="Chang Y."/>
            <person name="Spatafora J."/>
            <person name="Kasson M.T."/>
        </authorList>
    </citation>
    <scope>NUCLEOTIDE SEQUENCE</scope>
    <source>
        <strain evidence="11">NRRL A-21654</strain>
    </source>
</reference>
<dbReference type="Gene3D" id="1.10.10.10">
    <property type="entry name" value="Winged helix-like DNA-binding domain superfamily/Winged helix DNA-binding domain"/>
    <property type="match status" value="1"/>
</dbReference>
<feature type="domain" description="SANT" evidence="8">
    <location>
        <begin position="552"/>
        <end position="602"/>
    </location>
</feature>
<evidence type="ECO:0000256" key="1">
    <source>
        <dbReference type="ARBA" id="ARBA00023015"/>
    </source>
</evidence>
<evidence type="ECO:0000259" key="8">
    <source>
        <dbReference type="PROSITE" id="PS51293"/>
    </source>
</evidence>
<name>A0A8H7BR34_9FUNG</name>
<feature type="region of interest" description="Disordered" evidence="5">
    <location>
        <begin position="645"/>
        <end position="670"/>
    </location>
</feature>
<dbReference type="Gene3D" id="3.40.50.10190">
    <property type="entry name" value="BRCT domain"/>
    <property type="match status" value="1"/>
</dbReference>
<dbReference type="InterPro" id="IPR001005">
    <property type="entry name" value="SANT/Myb"/>
</dbReference>
<feature type="compositionally biased region" description="Basic and acidic residues" evidence="5">
    <location>
        <begin position="274"/>
        <end position="285"/>
    </location>
</feature>
<dbReference type="AlphaFoldDB" id="A0A8H7BR34"/>
<dbReference type="PROSITE" id="PS52032">
    <property type="entry name" value="MARR_BRCT_CHROMO"/>
    <property type="match status" value="1"/>
</dbReference>
<dbReference type="EMBL" id="JABAYA010000210">
    <property type="protein sequence ID" value="KAF7722166.1"/>
    <property type="molecule type" value="Genomic_DNA"/>
</dbReference>
<dbReference type="InterPro" id="IPR009057">
    <property type="entry name" value="Homeodomain-like_sf"/>
</dbReference>
<evidence type="ECO:0000259" key="9">
    <source>
        <dbReference type="PROSITE" id="PS51294"/>
    </source>
</evidence>
<evidence type="ECO:0000256" key="3">
    <source>
        <dbReference type="ARBA" id="ARBA00023163"/>
    </source>
</evidence>
<dbReference type="InterPro" id="IPR036420">
    <property type="entry name" value="BRCT_dom_sf"/>
</dbReference>
<dbReference type="Pfam" id="PF04433">
    <property type="entry name" value="SWIRM"/>
    <property type="match status" value="1"/>
</dbReference>
<feature type="region of interest" description="Disordered" evidence="5">
    <location>
        <begin position="462"/>
        <end position="497"/>
    </location>
</feature>
<keyword evidence="1" id="KW-0805">Transcription regulation</keyword>
<organism evidence="11 12">
    <name type="scientific">Apophysomyces ossiformis</name>
    <dbReference type="NCBI Taxonomy" id="679940"/>
    <lineage>
        <taxon>Eukaryota</taxon>
        <taxon>Fungi</taxon>
        <taxon>Fungi incertae sedis</taxon>
        <taxon>Mucoromycota</taxon>
        <taxon>Mucoromycotina</taxon>
        <taxon>Mucoromycetes</taxon>
        <taxon>Mucorales</taxon>
        <taxon>Mucorineae</taxon>
        <taxon>Mucoraceae</taxon>
        <taxon>Apophysomyces</taxon>
    </lineage>
</organism>
<dbReference type="Pfam" id="PF16495">
    <property type="entry name" value="SWIRM-assoc_1"/>
    <property type="match status" value="1"/>
</dbReference>
<feature type="domain" description="HTH myb-type" evidence="9">
    <location>
        <begin position="555"/>
        <end position="604"/>
    </location>
</feature>
<dbReference type="InterPro" id="IPR007526">
    <property type="entry name" value="SWIRM"/>
</dbReference>
<dbReference type="OrthoDB" id="118550at2759"/>
<dbReference type="SMART" id="SM00717">
    <property type="entry name" value="SANT"/>
    <property type="match status" value="1"/>
</dbReference>
<feature type="region of interest" description="Disordered" evidence="5">
    <location>
        <begin position="274"/>
        <end position="333"/>
    </location>
</feature>
<dbReference type="Proteomes" id="UP000605846">
    <property type="component" value="Unassembled WGS sequence"/>
</dbReference>
<dbReference type="FunFam" id="1.10.10.10:FF:000020">
    <property type="entry name" value="SWI/SNF complex subunit SMARCC2 isoform c"/>
    <property type="match status" value="1"/>
</dbReference>
<dbReference type="InterPro" id="IPR032451">
    <property type="entry name" value="SMARCC_C"/>
</dbReference>
<feature type="domain" description="Myb-like" evidence="6">
    <location>
        <begin position="556"/>
        <end position="598"/>
    </location>
</feature>
<dbReference type="SUPFAM" id="SSF52113">
    <property type="entry name" value="BRCT domain"/>
    <property type="match status" value="1"/>
</dbReference>
<dbReference type="InterPro" id="IPR017884">
    <property type="entry name" value="SANT_dom"/>
</dbReference>
<dbReference type="PROSITE" id="PS50934">
    <property type="entry name" value="SWIRM"/>
    <property type="match status" value="1"/>
</dbReference>
<dbReference type="Pfam" id="PF16496">
    <property type="entry name" value="SWIRM-assoc_2"/>
    <property type="match status" value="1"/>
</dbReference>
<feature type="domain" description="SWIRM" evidence="7">
    <location>
        <begin position="348"/>
        <end position="445"/>
    </location>
</feature>
<evidence type="ECO:0000259" key="10">
    <source>
        <dbReference type="PROSITE" id="PS52032"/>
    </source>
</evidence>
<protein>
    <submittedName>
        <fullName evidence="11">Uncharacterized protein</fullName>
    </submittedName>
</protein>
<feature type="compositionally biased region" description="Basic and acidic residues" evidence="5">
    <location>
        <begin position="466"/>
        <end position="497"/>
    </location>
</feature>
<evidence type="ECO:0000256" key="5">
    <source>
        <dbReference type="SAM" id="MobiDB-lite"/>
    </source>
</evidence>
<evidence type="ECO:0000313" key="11">
    <source>
        <dbReference type="EMBL" id="KAF7722166.1"/>
    </source>
</evidence>
<dbReference type="InterPro" id="IPR049898">
    <property type="entry name" value="MARR_BRCT_CHROMO"/>
</dbReference>